<evidence type="ECO:0000313" key="2">
    <source>
        <dbReference type="EMBL" id="MBD2533421.1"/>
    </source>
</evidence>
<name>A0ABR8DVN3_9NOSO</name>
<dbReference type="SUPFAM" id="SSF54909">
    <property type="entry name" value="Dimeric alpha+beta barrel"/>
    <property type="match status" value="1"/>
</dbReference>
<protein>
    <submittedName>
        <fullName evidence="2">NIPSNAP family protein</fullName>
    </submittedName>
</protein>
<comment type="caution">
    <text evidence="2">The sequence shown here is derived from an EMBL/GenBank/DDBJ whole genome shotgun (WGS) entry which is preliminary data.</text>
</comment>
<dbReference type="Proteomes" id="UP000623440">
    <property type="component" value="Unassembled WGS sequence"/>
</dbReference>
<dbReference type="Gene3D" id="3.30.70.100">
    <property type="match status" value="1"/>
</dbReference>
<dbReference type="InterPro" id="IPR012577">
    <property type="entry name" value="NIPSNAP"/>
</dbReference>
<dbReference type="RefSeq" id="WP_190943990.1">
    <property type="nucleotide sequence ID" value="NZ_JACJSI010000095.1"/>
</dbReference>
<dbReference type="EMBL" id="JACJSI010000095">
    <property type="protein sequence ID" value="MBD2533421.1"/>
    <property type="molecule type" value="Genomic_DNA"/>
</dbReference>
<keyword evidence="3" id="KW-1185">Reference proteome</keyword>
<reference evidence="2 3" key="1">
    <citation type="journal article" date="2020" name="ISME J.">
        <title>Comparative genomics reveals insights into cyanobacterial evolution and habitat adaptation.</title>
        <authorList>
            <person name="Chen M.Y."/>
            <person name="Teng W.K."/>
            <person name="Zhao L."/>
            <person name="Hu C.X."/>
            <person name="Zhou Y.K."/>
            <person name="Han B.P."/>
            <person name="Song L.R."/>
            <person name="Shu W.S."/>
        </authorList>
    </citation>
    <scope>NUCLEOTIDE SEQUENCE [LARGE SCALE GENOMIC DNA]</scope>
    <source>
        <strain evidence="2 3">FACHB-838</strain>
    </source>
</reference>
<evidence type="ECO:0000259" key="1">
    <source>
        <dbReference type="Pfam" id="PF07978"/>
    </source>
</evidence>
<evidence type="ECO:0000313" key="3">
    <source>
        <dbReference type="Proteomes" id="UP000623440"/>
    </source>
</evidence>
<proteinExistence type="predicted"/>
<dbReference type="InterPro" id="IPR011008">
    <property type="entry name" value="Dimeric_a/b-barrel"/>
</dbReference>
<organism evidence="2 3">
    <name type="scientific">Nostoc flagelliforme FACHB-838</name>
    <dbReference type="NCBI Taxonomy" id="2692904"/>
    <lineage>
        <taxon>Bacteria</taxon>
        <taxon>Bacillati</taxon>
        <taxon>Cyanobacteriota</taxon>
        <taxon>Cyanophyceae</taxon>
        <taxon>Nostocales</taxon>
        <taxon>Nostocaceae</taxon>
        <taxon>Nostoc</taxon>
    </lineage>
</organism>
<dbReference type="Pfam" id="PF07978">
    <property type="entry name" value="NIPSNAP"/>
    <property type="match status" value="1"/>
</dbReference>
<sequence length="107" mass="12421">MITCYLRYVIDPDKISDFEAYGCMWIPLVEKFGGKHHGYFLPDEGANNIAVALFSFPSLAAYEQYRIDSQQDPACREAYEFARRTKCIVSYERSFMRPVLGDINNFQ</sequence>
<accession>A0ABR8DVN3</accession>
<feature type="domain" description="NIPSNAP" evidence="1">
    <location>
        <begin position="7"/>
        <end position="99"/>
    </location>
</feature>
<gene>
    <name evidence="2" type="ORF">H6G97_29205</name>
</gene>